<proteinExistence type="predicted"/>
<dbReference type="Proteomes" id="UP001153709">
    <property type="component" value="Chromosome 1"/>
</dbReference>
<organism evidence="2 3">
    <name type="scientific">Diabrotica balteata</name>
    <name type="common">Banded cucumber beetle</name>
    <dbReference type="NCBI Taxonomy" id="107213"/>
    <lineage>
        <taxon>Eukaryota</taxon>
        <taxon>Metazoa</taxon>
        <taxon>Ecdysozoa</taxon>
        <taxon>Arthropoda</taxon>
        <taxon>Hexapoda</taxon>
        <taxon>Insecta</taxon>
        <taxon>Pterygota</taxon>
        <taxon>Neoptera</taxon>
        <taxon>Endopterygota</taxon>
        <taxon>Coleoptera</taxon>
        <taxon>Polyphaga</taxon>
        <taxon>Cucujiformia</taxon>
        <taxon>Chrysomeloidea</taxon>
        <taxon>Chrysomelidae</taxon>
        <taxon>Galerucinae</taxon>
        <taxon>Diabroticina</taxon>
        <taxon>Diabroticites</taxon>
        <taxon>Diabrotica</taxon>
    </lineage>
</organism>
<evidence type="ECO:0000313" key="2">
    <source>
        <dbReference type="EMBL" id="CAG9827515.1"/>
    </source>
</evidence>
<dbReference type="EMBL" id="OU898276">
    <property type="protein sequence ID" value="CAG9827515.1"/>
    <property type="molecule type" value="Genomic_DNA"/>
</dbReference>
<feature type="region of interest" description="Disordered" evidence="1">
    <location>
        <begin position="82"/>
        <end position="101"/>
    </location>
</feature>
<dbReference type="AlphaFoldDB" id="A0A9N9ST94"/>
<evidence type="ECO:0000256" key="1">
    <source>
        <dbReference type="SAM" id="MobiDB-lite"/>
    </source>
</evidence>
<sequence length="217" mass="24746">MNNLQLQQYPARIWNADETAFNYGPSRNNVLTGIGEIAQKQTAGAGRKTTTVLACAMPTDPYCHLDDENSEEVVYAESNDSYEAPNDNMEEGAEPQVQEPTDDNIIPGKYIVVRINKRAVTHSIGLICQINALKRVVIMKCLKRCVGNAFKFREEIEPLLFTWFERKSLRRERRRWQIEREVRKSSPSRPDRFFTCCPTIEDAEAARLPHGDGVNGR</sequence>
<keyword evidence="3" id="KW-1185">Reference proteome</keyword>
<evidence type="ECO:0000313" key="3">
    <source>
        <dbReference type="Proteomes" id="UP001153709"/>
    </source>
</evidence>
<gene>
    <name evidence="2" type="ORF">DIABBA_LOCUS1506</name>
</gene>
<protein>
    <submittedName>
        <fullName evidence="2">Uncharacterized protein</fullName>
    </submittedName>
</protein>
<accession>A0A9N9ST94</accession>
<reference evidence="2" key="1">
    <citation type="submission" date="2022-01" db="EMBL/GenBank/DDBJ databases">
        <authorList>
            <person name="King R."/>
        </authorList>
    </citation>
    <scope>NUCLEOTIDE SEQUENCE</scope>
</reference>
<name>A0A9N9ST94_DIABA</name>